<dbReference type="AlphaFoldDB" id="A0A7G9GMW7"/>
<dbReference type="Proteomes" id="UP000515856">
    <property type="component" value="Chromosome"/>
</dbReference>
<dbReference type="InterPro" id="IPR046357">
    <property type="entry name" value="PPIase_dom_sf"/>
</dbReference>
<dbReference type="PROSITE" id="PS51257">
    <property type="entry name" value="PROKAR_LIPOPROTEIN"/>
    <property type="match status" value="1"/>
</dbReference>
<sequence length="291" mass="32396">MKKTLVLLSTIAMALTLSACSDATANISDGNETLISVGSEKVTKEDVYQSLKANIGTATLAKLKAEVYKKEDIKETDEIKKQADEKLAQIKKQWGDNYEKQLKSEGFANDQELKEAYILPALYQTELQKKYVTENKEALFKSYVPYKAQIFQADDETKANDALNALKKGDKFSDVVKKYGTTSTYDGSEKVYTNQSGLPNEVFSAMSGAGKKGLIEKVITSTNTSTSVTSYYIVNLVETEPKNYEDEAIQAIAETSTLATEATKFYFKKYDMTIYDIDAYNSLKNSDLIVQ</sequence>
<keyword evidence="3" id="KW-1185">Reference proteome</keyword>
<proteinExistence type="predicted"/>
<evidence type="ECO:0000313" key="3">
    <source>
        <dbReference type="Proteomes" id="UP000515856"/>
    </source>
</evidence>
<feature type="chain" id="PRO_5028830516" description="Peptidylprolyl isomerase" evidence="1">
    <location>
        <begin position="26"/>
        <end position="291"/>
    </location>
</feature>
<protein>
    <recommendedName>
        <fullName evidence="4">Peptidylprolyl isomerase</fullName>
    </recommendedName>
</protein>
<dbReference type="GO" id="GO:0003755">
    <property type="term" value="F:peptidyl-prolyl cis-trans isomerase activity"/>
    <property type="evidence" value="ECO:0007669"/>
    <property type="project" value="InterPro"/>
</dbReference>
<gene>
    <name evidence="2" type="ORF">H9Q80_18210</name>
</gene>
<dbReference type="EMBL" id="CP060636">
    <property type="protein sequence ID" value="QNM12149.1"/>
    <property type="molecule type" value="Genomic_DNA"/>
</dbReference>
<feature type="signal peptide" evidence="1">
    <location>
        <begin position="1"/>
        <end position="25"/>
    </location>
</feature>
<accession>A0A7G9GMW7</accession>
<dbReference type="Gene3D" id="3.10.50.40">
    <property type="match status" value="1"/>
</dbReference>
<keyword evidence="1" id="KW-0732">Signal</keyword>
<evidence type="ECO:0000256" key="1">
    <source>
        <dbReference type="SAM" id="SignalP"/>
    </source>
</evidence>
<reference evidence="2 3" key="1">
    <citation type="submission" date="2020-08" db="EMBL/GenBank/DDBJ databases">
        <authorList>
            <person name="Liu C."/>
            <person name="Sun Q."/>
        </authorList>
    </citation>
    <scope>NUCLEOTIDE SEQUENCE [LARGE SCALE GENOMIC DNA]</scope>
    <source>
        <strain evidence="2 3">NSJ-61</strain>
    </source>
</reference>
<dbReference type="RefSeq" id="WP_117455143.1">
    <property type="nucleotide sequence ID" value="NZ_CP060636.1"/>
</dbReference>
<organism evidence="2 3">
    <name type="scientific">[Eubacterium] hominis</name>
    <dbReference type="NCBI Taxonomy" id="2764325"/>
    <lineage>
        <taxon>Bacteria</taxon>
        <taxon>Bacillati</taxon>
        <taxon>Bacillota</taxon>
        <taxon>Erysipelotrichia</taxon>
        <taxon>Erysipelotrichales</taxon>
        <taxon>Erysipelotrichaceae</taxon>
        <taxon>Amedibacillus</taxon>
    </lineage>
</organism>
<evidence type="ECO:0000313" key="2">
    <source>
        <dbReference type="EMBL" id="QNM12149.1"/>
    </source>
</evidence>
<name>A0A7G9GMW7_9FIRM</name>
<evidence type="ECO:0008006" key="4">
    <source>
        <dbReference type="Google" id="ProtNLM"/>
    </source>
</evidence>
<dbReference type="KEGG" id="ehn:H9Q80_18210"/>